<name>A0A4C1WFG0_EUMVA</name>
<comment type="caution">
    <text evidence="2">The sequence shown here is derived from an EMBL/GenBank/DDBJ whole genome shotgun (WGS) entry which is preliminary data.</text>
</comment>
<proteinExistence type="predicted"/>
<keyword evidence="3" id="KW-1185">Reference proteome</keyword>
<sequence>MALAPLDEFTARRVETYHSPILDFTTVDFASIANDPKRTRLLMIVSSTHAPKSARAPSSAVKANQDILD</sequence>
<accession>A0A4C1WFG0</accession>
<organism evidence="2 3">
    <name type="scientific">Eumeta variegata</name>
    <name type="common">Bagworm moth</name>
    <name type="synonym">Eumeta japonica</name>
    <dbReference type="NCBI Taxonomy" id="151549"/>
    <lineage>
        <taxon>Eukaryota</taxon>
        <taxon>Metazoa</taxon>
        <taxon>Ecdysozoa</taxon>
        <taxon>Arthropoda</taxon>
        <taxon>Hexapoda</taxon>
        <taxon>Insecta</taxon>
        <taxon>Pterygota</taxon>
        <taxon>Neoptera</taxon>
        <taxon>Endopterygota</taxon>
        <taxon>Lepidoptera</taxon>
        <taxon>Glossata</taxon>
        <taxon>Ditrysia</taxon>
        <taxon>Tineoidea</taxon>
        <taxon>Psychidae</taxon>
        <taxon>Oiketicinae</taxon>
        <taxon>Eumeta</taxon>
    </lineage>
</organism>
<dbReference type="AlphaFoldDB" id="A0A4C1WFG0"/>
<evidence type="ECO:0000256" key="1">
    <source>
        <dbReference type="SAM" id="MobiDB-lite"/>
    </source>
</evidence>
<evidence type="ECO:0000313" key="2">
    <source>
        <dbReference type="EMBL" id="GBP48914.1"/>
    </source>
</evidence>
<evidence type="ECO:0000313" key="3">
    <source>
        <dbReference type="Proteomes" id="UP000299102"/>
    </source>
</evidence>
<dbReference type="EMBL" id="BGZK01000533">
    <property type="protein sequence ID" value="GBP48914.1"/>
    <property type="molecule type" value="Genomic_DNA"/>
</dbReference>
<gene>
    <name evidence="2" type="ORF">EVAR_96895_1</name>
</gene>
<dbReference type="Proteomes" id="UP000299102">
    <property type="component" value="Unassembled WGS sequence"/>
</dbReference>
<protein>
    <submittedName>
        <fullName evidence="2">Uncharacterized protein</fullName>
    </submittedName>
</protein>
<reference evidence="2 3" key="1">
    <citation type="journal article" date="2019" name="Commun. Biol.">
        <title>The bagworm genome reveals a unique fibroin gene that provides high tensile strength.</title>
        <authorList>
            <person name="Kono N."/>
            <person name="Nakamura H."/>
            <person name="Ohtoshi R."/>
            <person name="Tomita M."/>
            <person name="Numata K."/>
            <person name="Arakawa K."/>
        </authorList>
    </citation>
    <scope>NUCLEOTIDE SEQUENCE [LARGE SCALE GENOMIC DNA]</scope>
</reference>
<feature type="region of interest" description="Disordered" evidence="1">
    <location>
        <begin position="49"/>
        <end position="69"/>
    </location>
</feature>